<organism evidence="1 2">
    <name type="scientific">Luteimicrobium xylanilyticum</name>
    <dbReference type="NCBI Taxonomy" id="1133546"/>
    <lineage>
        <taxon>Bacteria</taxon>
        <taxon>Bacillati</taxon>
        <taxon>Actinomycetota</taxon>
        <taxon>Actinomycetes</taxon>
        <taxon>Micrococcales</taxon>
        <taxon>Luteimicrobium</taxon>
    </lineage>
</organism>
<gene>
    <name evidence="1" type="ORF">KDY119_02759</name>
</gene>
<dbReference type="Proteomes" id="UP000326702">
    <property type="component" value="Chromosome"/>
</dbReference>
<dbReference type="SUPFAM" id="SSF53474">
    <property type="entry name" value="alpha/beta-Hydrolases"/>
    <property type="match status" value="1"/>
</dbReference>
<sequence length="46" mass="4913">MISAYATYATAGRLPRAKAVLGSDAGHAFLFQHVEDFAAEVARFLA</sequence>
<dbReference type="InterPro" id="IPR029058">
    <property type="entry name" value="AB_hydrolase_fold"/>
</dbReference>
<dbReference type="OrthoDB" id="7958481at2"/>
<accession>A0A5P9QDQ6</accession>
<dbReference type="AlphaFoldDB" id="A0A5P9QDQ6"/>
<evidence type="ECO:0000313" key="1">
    <source>
        <dbReference type="EMBL" id="QFU99232.1"/>
    </source>
</evidence>
<keyword evidence="2" id="KW-1185">Reference proteome</keyword>
<proteinExistence type="predicted"/>
<dbReference type="KEGG" id="lxl:KDY119_02759"/>
<protein>
    <submittedName>
        <fullName evidence="1">Uncharacterized protein</fullName>
    </submittedName>
</protein>
<evidence type="ECO:0000313" key="2">
    <source>
        <dbReference type="Proteomes" id="UP000326702"/>
    </source>
</evidence>
<dbReference type="EMBL" id="CP045529">
    <property type="protein sequence ID" value="QFU99232.1"/>
    <property type="molecule type" value="Genomic_DNA"/>
</dbReference>
<reference evidence="1 2" key="1">
    <citation type="submission" date="2019-10" db="EMBL/GenBank/DDBJ databases">
        <title>Genome sequence of Luteimicrobium xylanilyticum HY-24.</title>
        <authorList>
            <person name="Kim D.Y."/>
            <person name="Park H.-Y."/>
        </authorList>
    </citation>
    <scope>NUCLEOTIDE SEQUENCE [LARGE SCALE GENOMIC DNA]</scope>
    <source>
        <strain evidence="1 2">HY-24</strain>
    </source>
</reference>
<dbReference type="RefSeq" id="WP_153022436.1">
    <property type="nucleotide sequence ID" value="NZ_BAABIH010000008.1"/>
</dbReference>
<name>A0A5P9QDQ6_9MICO</name>